<dbReference type="InterPro" id="IPR027417">
    <property type="entry name" value="P-loop_NTPase"/>
</dbReference>
<accession>B2ZYA4</accession>
<dbReference type="Pfam" id="PF13538">
    <property type="entry name" value="UvrD_C_2"/>
    <property type="match status" value="1"/>
</dbReference>
<dbReference type="OrthoDB" id="5394at10239"/>
<dbReference type="SUPFAM" id="SSF52540">
    <property type="entry name" value="P-loop containing nucleoside triphosphate hydrolases"/>
    <property type="match status" value="1"/>
</dbReference>
<dbReference type="CDD" id="cd18809">
    <property type="entry name" value="SF1_C_RecD"/>
    <property type="match status" value="1"/>
</dbReference>
<feature type="domain" description="UvrD-like helicase C-terminal" evidence="1">
    <location>
        <begin position="368"/>
        <end position="414"/>
    </location>
</feature>
<proteinExistence type="predicted"/>
<evidence type="ECO:0000313" key="2">
    <source>
        <dbReference type="EMBL" id="BAG41737.1"/>
    </source>
</evidence>
<dbReference type="Pfam" id="PF13604">
    <property type="entry name" value="AAA_30"/>
    <property type="match status" value="1"/>
</dbReference>
<organism evidence="2 3">
    <name type="scientific">Ralstonia phage phiRSL1</name>
    <dbReference type="NCBI Taxonomy" id="1980924"/>
    <lineage>
        <taxon>Viruses</taxon>
        <taxon>Duplodnaviria</taxon>
        <taxon>Heunggongvirae</taxon>
        <taxon>Uroviricota</taxon>
        <taxon>Caudoviricetes</taxon>
        <taxon>Mieseafarmvirus</taxon>
        <taxon>Mieseafarmvirus RSL1</taxon>
    </lineage>
</organism>
<dbReference type="Gene3D" id="3.40.50.300">
    <property type="entry name" value="P-loop containing nucleotide triphosphate hydrolases"/>
    <property type="match status" value="2"/>
</dbReference>
<keyword evidence="3" id="KW-1185">Reference proteome</keyword>
<dbReference type="Proteomes" id="UP000001034">
    <property type="component" value="Segment"/>
</dbReference>
<protein>
    <submittedName>
        <fullName evidence="2">RecD like protein</fullName>
    </submittedName>
</protein>
<dbReference type="RefSeq" id="YP_001950167.1">
    <property type="nucleotide sequence ID" value="NC_010811.2"/>
</dbReference>
<dbReference type="KEGG" id="vg:6369708"/>
<dbReference type="GeneID" id="6369708"/>
<dbReference type="InterPro" id="IPR027785">
    <property type="entry name" value="UvrD-like_helicase_C"/>
</dbReference>
<name>B2ZYA4_9CAUD</name>
<evidence type="ECO:0000259" key="1">
    <source>
        <dbReference type="Pfam" id="PF13538"/>
    </source>
</evidence>
<dbReference type="EMBL" id="AB366653">
    <property type="protein sequence ID" value="BAG41737.1"/>
    <property type="molecule type" value="Genomic_DNA"/>
</dbReference>
<evidence type="ECO:0000313" key="3">
    <source>
        <dbReference type="Proteomes" id="UP000001034"/>
    </source>
</evidence>
<reference evidence="2 3" key="1">
    <citation type="journal article" date="2010" name="Virology">
        <title>A jumbo phage infecting the phytopathogen Ralstonia solanacearum defines a new lineage of the Myoviridae family.</title>
        <authorList>
            <person name="Yamada T."/>
            <person name="Satoh S."/>
            <person name="Ishikawa H."/>
            <person name="Fujiwara A."/>
            <person name="Kawasaki T."/>
            <person name="Fujie M."/>
            <person name="Ogata H."/>
        </authorList>
    </citation>
    <scope>NUCLEOTIDE SEQUENCE [LARGE SCALE GENOMIC DNA]</scope>
</reference>
<sequence>MSDHSSRPRAWGKQQAEALDLITQWIFKHVRHRPTFDTHKQIFRLFGYAGTGKSTLAQEIAARVADIGGTVQFAAFTGKAASELIKKGCRGASTIHSLIYKAVTDPQTGRVVDYVLNPESILRHTNLLIVDEVSMVNEDQGNDLLSFGVPILVLGDPGQLPPVLGTGFFVQATADFMLTEVHRTAADSPILMLATKARLGEEIKPGRYGSCLVLDTDQDLPDQWLLGADQVLCGTNATRHSLNRKIRKLNGMAQIHPQYPVRGERLVCRRNNKTRGLLNGTLWKCSQPVEAPVKALDNWRDVRNGAPPVWRNTEVRGLHFKVKSHDILDATGKPLVVDQIQTSCHLFNQSLPEPQWKDIASTEEFDFGWCLSVHVAQGSEWENLVVYDESRVFREYRRHHLYTALTRASNSLLLRLG</sequence>